<evidence type="ECO:0000256" key="1">
    <source>
        <dbReference type="SAM" id="Phobius"/>
    </source>
</evidence>
<feature type="transmembrane region" description="Helical" evidence="1">
    <location>
        <begin position="477"/>
        <end position="499"/>
    </location>
</feature>
<feature type="transmembrane region" description="Helical" evidence="1">
    <location>
        <begin position="381"/>
        <end position="398"/>
    </location>
</feature>
<dbReference type="AlphaFoldDB" id="A0A0G1FKY7"/>
<keyword evidence="1" id="KW-1133">Transmembrane helix</keyword>
<feature type="transmembrane region" description="Helical" evidence="1">
    <location>
        <begin position="7"/>
        <end position="24"/>
    </location>
</feature>
<dbReference type="STRING" id="1618446.UV61_C0002G0289"/>
<feature type="transmembrane region" description="Helical" evidence="1">
    <location>
        <begin position="196"/>
        <end position="220"/>
    </location>
</feature>
<evidence type="ECO:0008006" key="4">
    <source>
        <dbReference type="Google" id="ProtNLM"/>
    </source>
</evidence>
<feature type="transmembrane region" description="Helical" evidence="1">
    <location>
        <begin position="349"/>
        <end position="369"/>
    </location>
</feature>
<feature type="transmembrane region" description="Helical" evidence="1">
    <location>
        <begin position="115"/>
        <end position="135"/>
    </location>
</feature>
<reference evidence="2 3" key="1">
    <citation type="journal article" date="2015" name="Nature">
        <title>rRNA introns, odd ribosomes, and small enigmatic genomes across a large radiation of phyla.</title>
        <authorList>
            <person name="Brown C.T."/>
            <person name="Hug L.A."/>
            <person name="Thomas B.C."/>
            <person name="Sharon I."/>
            <person name="Castelle C.J."/>
            <person name="Singh A."/>
            <person name="Wilkins M.J."/>
            <person name="Williams K.H."/>
            <person name="Banfield J.F."/>
        </authorList>
    </citation>
    <scope>NUCLEOTIDE SEQUENCE [LARGE SCALE GENOMIC DNA]</scope>
</reference>
<sequence>MIKNKPIIPILIGFITIFLLVLAVKGDRGNPIYFQSELDGRLGGPFESTGSNSRFVLTWAIVEQRTIFFDIGLARFAAPDLVKYHGKYFSAFLPGVSFLGVPFYWLGKLIGLPQLITYSLTMVLALINAALVAKIARKFGVDTLTSWLSGLIFLFATNALAYALTFTQHQASLTLILLAVINAMGGRTLWKNVGLGLILGMGLLIDIPNVIILSPLVMYVLMKHLDIMHVGERVKLSLQFIGFGIVIGILPLVLLLGWYNYQTTGSPTLIAQLIGRSNYPPPANPLPKKPVDKPESIYEQKLVLNSRNLWQGFYILLVSNERGIFYYSPILVLGCLGWYLAFKNGRARGLTLTILGMILITVLNYAMFLDPWGGWAFGPRYLIPVSALLSIFIGFSVNRYKTNPLFVCLFLVLLTYSLWVNILGALTTNEIPPQVEAVNLITPIPYTYEYNLQLLQKNFSSSLIFNLFLINKLPAKIFFYIYVGVALALTSGLYLLVIFDKRLKRAST</sequence>
<proteinExistence type="predicted"/>
<evidence type="ECO:0000313" key="3">
    <source>
        <dbReference type="Proteomes" id="UP000034050"/>
    </source>
</evidence>
<feature type="transmembrane region" description="Helical" evidence="1">
    <location>
        <begin position="147"/>
        <end position="164"/>
    </location>
</feature>
<evidence type="ECO:0000313" key="2">
    <source>
        <dbReference type="EMBL" id="KKS87568.1"/>
    </source>
</evidence>
<feature type="transmembrane region" description="Helical" evidence="1">
    <location>
        <begin position="88"/>
        <end position="106"/>
    </location>
</feature>
<dbReference type="EMBL" id="LCFD01000002">
    <property type="protein sequence ID" value="KKS87568.1"/>
    <property type="molecule type" value="Genomic_DNA"/>
</dbReference>
<dbReference type="Proteomes" id="UP000034050">
    <property type="component" value="Unassembled WGS sequence"/>
</dbReference>
<name>A0A0G1FKY7_9BACT</name>
<accession>A0A0G1FKY7</accession>
<comment type="caution">
    <text evidence="2">The sequence shown here is derived from an EMBL/GenBank/DDBJ whole genome shotgun (WGS) entry which is preliminary data.</text>
</comment>
<feature type="transmembrane region" description="Helical" evidence="1">
    <location>
        <begin position="240"/>
        <end position="259"/>
    </location>
</feature>
<keyword evidence="1" id="KW-0472">Membrane</keyword>
<organism evidence="2 3">
    <name type="scientific">Candidatus Gottesmanbacteria bacterium GW2011_GWB1_43_11</name>
    <dbReference type="NCBI Taxonomy" id="1618446"/>
    <lineage>
        <taxon>Bacteria</taxon>
        <taxon>Candidatus Gottesmaniibacteriota</taxon>
    </lineage>
</organism>
<keyword evidence="1" id="KW-0812">Transmembrane</keyword>
<feature type="transmembrane region" description="Helical" evidence="1">
    <location>
        <begin position="405"/>
        <end position="426"/>
    </location>
</feature>
<gene>
    <name evidence="2" type="ORF">UV61_C0002G0289</name>
</gene>
<feature type="transmembrane region" description="Helical" evidence="1">
    <location>
        <begin position="324"/>
        <end position="342"/>
    </location>
</feature>
<protein>
    <recommendedName>
        <fullName evidence="4">Glycosyltransferase RgtA/B/C/D-like domain-containing protein</fullName>
    </recommendedName>
</protein>